<organism evidence="2 3">
    <name type="scientific">Nitrosopumilus zosterae</name>
    <dbReference type="NCBI Taxonomy" id="718286"/>
    <lineage>
        <taxon>Archaea</taxon>
        <taxon>Nitrososphaerota</taxon>
        <taxon>Nitrososphaeria</taxon>
        <taxon>Nitrosopumilales</taxon>
        <taxon>Nitrosopumilaceae</taxon>
        <taxon>Nitrosopumilus</taxon>
    </lineage>
</organism>
<dbReference type="EMBL" id="BGKI01000001">
    <property type="protein sequence ID" value="GBH33398.1"/>
    <property type="molecule type" value="Genomic_DNA"/>
</dbReference>
<dbReference type="OrthoDB" id="381963at2157"/>
<evidence type="ECO:0000256" key="1">
    <source>
        <dbReference type="SAM" id="Phobius"/>
    </source>
</evidence>
<accession>A0A2S2KPK4</accession>
<sequence length="62" mass="6958">MKTRYKITSGIVIFFVSVIIVNMFGTTCILTGGDISKNWFGSVNGCGPLLTYTIHQYFGIFW</sequence>
<gene>
    <name evidence="2" type="ORF">NZNM25_01890</name>
</gene>
<dbReference type="GeneID" id="76209520"/>
<dbReference type="RefSeq" id="WP_109876057.1">
    <property type="nucleotide sequence ID" value="NZ_AP026695.1"/>
</dbReference>
<protein>
    <submittedName>
        <fullName evidence="2">Uncharacterized protein</fullName>
    </submittedName>
</protein>
<keyword evidence="1" id="KW-0812">Transmembrane</keyword>
<comment type="caution">
    <text evidence="2">The sequence shown here is derived from an EMBL/GenBank/DDBJ whole genome shotgun (WGS) entry which is preliminary data.</text>
</comment>
<proteinExistence type="predicted"/>
<evidence type="ECO:0000313" key="3">
    <source>
        <dbReference type="Proteomes" id="UP000245829"/>
    </source>
</evidence>
<feature type="transmembrane region" description="Helical" evidence="1">
    <location>
        <begin position="12"/>
        <end position="32"/>
    </location>
</feature>
<keyword evidence="3" id="KW-1185">Reference proteome</keyword>
<reference evidence="2 3" key="1">
    <citation type="submission" date="2018-05" db="EMBL/GenBank/DDBJ databases">
        <title>genome sequencing of Nitrosopumilus sp. NM25.</title>
        <authorList>
            <person name="Mori K."/>
            <person name="Nakagawa T."/>
        </authorList>
    </citation>
    <scope>NUCLEOTIDE SEQUENCE [LARGE SCALE GENOMIC DNA]</scope>
    <source>
        <strain evidence="2 3">NM25</strain>
    </source>
</reference>
<dbReference type="Proteomes" id="UP000245829">
    <property type="component" value="Unassembled WGS sequence"/>
</dbReference>
<evidence type="ECO:0000313" key="2">
    <source>
        <dbReference type="EMBL" id="GBH33398.1"/>
    </source>
</evidence>
<keyword evidence="1" id="KW-1133">Transmembrane helix</keyword>
<name>A0A2S2KPK4_9ARCH</name>
<dbReference type="AlphaFoldDB" id="A0A2S2KPK4"/>
<keyword evidence="1" id="KW-0472">Membrane</keyword>